<gene>
    <name evidence="2" type="ORF">JY500_21205</name>
</gene>
<evidence type="ECO:0000259" key="1">
    <source>
        <dbReference type="Pfam" id="PF07238"/>
    </source>
</evidence>
<accession>A0ABX7M593</accession>
<dbReference type="InterPro" id="IPR009875">
    <property type="entry name" value="PilZ_domain"/>
</dbReference>
<dbReference type="Pfam" id="PF07238">
    <property type="entry name" value="PilZ"/>
    <property type="match status" value="1"/>
</dbReference>
<sequence>MSDKQQVLIPVADFELTVGKPVPYNLFTRGGILVLAAGSVVADDDMLSRLLSTRPFRTAEGIARAGMALVDESDKELLIGESRDPFRELGHSVESIELFLRLPGDDDTRPYSVPFFGLMPMQALIVGAPFISRNFFWRDHEGLPLFVKLRSGRYLYAFETSVTRYGAAPTAYLMLGYPKVAQRKAYRSSLRVSAALPAVIDAAGKEKLKVAISDMSDKGCAVDTQFVIGEIGSQVTLTFRMRLDNEAYMLSLPCIIRNQQTRKGGLLHYGLSFGDTHQHLPWHQRMALKAYLYDGLIDTGTRQ</sequence>
<proteinExistence type="predicted"/>
<dbReference type="RefSeq" id="WP_172202308.1">
    <property type="nucleotide sequence ID" value="NZ_CP071060.1"/>
</dbReference>
<dbReference type="Proteomes" id="UP000663570">
    <property type="component" value="Chromosome"/>
</dbReference>
<dbReference type="EMBL" id="CP071060">
    <property type="protein sequence ID" value="QSI76932.1"/>
    <property type="molecule type" value="Genomic_DNA"/>
</dbReference>
<evidence type="ECO:0000313" key="2">
    <source>
        <dbReference type="EMBL" id="QSI76932.1"/>
    </source>
</evidence>
<feature type="domain" description="PilZ" evidence="1">
    <location>
        <begin position="183"/>
        <end position="278"/>
    </location>
</feature>
<name>A0ABX7M593_9RHOO</name>
<protein>
    <submittedName>
        <fullName evidence="2">PilZ domain-containing protein</fullName>
    </submittedName>
</protein>
<reference evidence="2 3" key="1">
    <citation type="submission" date="2021-02" db="EMBL/GenBank/DDBJ databases">
        <title>Niveibacterium changnyeongensis HC41.</title>
        <authorList>
            <person name="Kang M."/>
        </authorList>
    </citation>
    <scope>NUCLEOTIDE SEQUENCE [LARGE SCALE GENOMIC DNA]</scope>
    <source>
        <strain evidence="2 3">HC41</strain>
    </source>
</reference>
<organism evidence="2 3">
    <name type="scientific">Niveibacterium microcysteis</name>
    <dbReference type="NCBI Taxonomy" id="2811415"/>
    <lineage>
        <taxon>Bacteria</taxon>
        <taxon>Pseudomonadati</taxon>
        <taxon>Pseudomonadota</taxon>
        <taxon>Betaproteobacteria</taxon>
        <taxon>Rhodocyclales</taxon>
        <taxon>Rhodocyclaceae</taxon>
        <taxon>Niveibacterium</taxon>
    </lineage>
</organism>
<evidence type="ECO:0000313" key="3">
    <source>
        <dbReference type="Proteomes" id="UP000663570"/>
    </source>
</evidence>
<dbReference type="SUPFAM" id="SSF141371">
    <property type="entry name" value="PilZ domain-like"/>
    <property type="match status" value="2"/>
</dbReference>
<dbReference type="Gene3D" id="2.40.10.220">
    <property type="entry name" value="predicted glycosyltransferase like domains"/>
    <property type="match status" value="1"/>
</dbReference>
<keyword evidence="3" id="KW-1185">Reference proteome</keyword>